<dbReference type="AlphaFoldDB" id="A0A926RYP7"/>
<evidence type="ECO:0000313" key="3">
    <source>
        <dbReference type="Proteomes" id="UP000626844"/>
    </source>
</evidence>
<keyword evidence="3" id="KW-1185">Reference proteome</keyword>
<protein>
    <submittedName>
        <fullName evidence="2">DUF3870 domain-containing protein</fullName>
    </submittedName>
</protein>
<gene>
    <name evidence="2" type="ORF">IC621_18970</name>
</gene>
<dbReference type="Pfam" id="PF12986">
    <property type="entry name" value="DUF3870"/>
    <property type="match status" value="1"/>
</dbReference>
<organism evidence="2 3">
    <name type="scientific">Metabacillus arenae</name>
    <dbReference type="NCBI Taxonomy" id="2771434"/>
    <lineage>
        <taxon>Bacteria</taxon>
        <taxon>Bacillati</taxon>
        <taxon>Bacillota</taxon>
        <taxon>Bacilli</taxon>
        <taxon>Bacillales</taxon>
        <taxon>Bacillaceae</taxon>
        <taxon>Metabacillus</taxon>
    </lineage>
</organism>
<evidence type="ECO:0000313" key="2">
    <source>
        <dbReference type="EMBL" id="MBD1382306.1"/>
    </source>
</evidence>
<dbReference type="EMBL" id="JACXAI010000029">
    <property type="protein sequence ID" value="MBD1382306.1"/>
    <property type="molecule type" value="Genomic_DNA"/>
</dbReference>
<reference evidence="2" key="1">
    <citation type="submission" date="2020-09" db="EMBL/GenBank/DDBJ databases">
        <title>A novel bacterium of genus Bacillus, isolated from South China Sea.</title>
        <authorList>
            <person name="Huang H."/>
            <person name="Mo K."/>
            <person name="Hu Y."/>
        </authorList>
    </citation>
    <scope>NUCLEOTIDE SEQUENCE</scope>
    <source>
        <strain evidence="2">IB182487</strain>
    </source>
</reference>
<feature type="domain" description="DUF3870" evidence="1">
    <location>
        <begin position="2"/>
        <end position="80"/>
    </location>
</feature>
<dbReference type="Proteomes" id="UP000626844">
    <property type="component" value="Unassembled WGS sequence"/>
</dbReference>
<evidence type="ECO:0000259" key="1">
    <source>
        <dbReference type="Pfam" id="PF12986"/>
    </source>
</evidence>
<sequence>MYEAYKTTGVILEINPNTHTIIRCEYIFLTELGKDFISRLITGYDLSKGIEPLIERVQTHCFTASNDSIVMALRIAYQRYVQTALPKLGKKLHK</sequence>
<proteinExistence type="predicted"/>
<accession>A0A926RYP7</accession>
<name>A0A926RYP7_9BACI</name>
<comment type="caution">
    <text evidence="2">The sequence shown here is derived from an EMBL/GenBank/DDBJ whole genome shotgun (WGS) entry which is preliminary data.</text>
</comment>
<dbReference type="InterPro" id="IPR024617">
    <property type="entry name" value="DUF3870"/>
</dbReference>